<keyword evidence="3 5" id="KW-0274">FAD</keyword>
<dbReference type="PRINTS" id="PR00411">
    <property type="entry name" value="PNDRDTASEI"/>
</dbReference>
<dbReference type="Pfam" id="PF02852">
    <property type="entry name" value="Pyr_redox_dim"/>
    <property type="match status" value="1"/>
</dbReference>
<evidence type="ECO:0000256" key="4">
    <source>
        <dbReference type="PIRSR" id="PIRSR000350-2"/>
    </source>
</evidence>
<feature type="binding site" evidence="5">
    <location>
        <position position="267"/>
    </location>
    <ligand>
        <name>NAD(+)</name>
        <dbReference type="ChEBI" id="CHEBI:57540"/>
    </ligand>
</feature>
<evidence type="ECO:0000313" key="10">
    <source>
        <dbReference type="Proteomes" id="UP000219050"/>
    </source>
</evidence>
<reference evidence="9 10" key="1">
    <citation type="submission" date="2017-05" db="EMBL/GenBank/DDBJ databases">
        <title>Comparative genomic and metabolic analysis of manganese-oxidizing mechanisms in Celeribater manganoxidans DY25T: its adaption to the environment of polymetallic nodule.</title>
        <authorList>
            <person name="Wang X."/>
        </authorList>
    </citation>
    <scope>NUCLEOTIDE SEQUENCE [LARGE SCALE GENOMIC DNA]</scope>
    <source>
        <strain evidence="9 10">DY25</strain>
    </source>
</reference>
<proteinExistence type="inferred from homology"/>
<dbReference type="Gene3D" id="3.50.50.60">
    <property type="entry name" value="FAD/NAD(P)-binding domain"/>
    <property type="match status" value="2"/>
</dbReference>
<evidence type="ECO:0000259" key="8">
    <source>
        <dbReference type="Pfam" id="PF07992"/>
    </source>
</evidence>
<evidence type="ECO:0000256" key="6">
    <source>
        <dbReference type="PIRSR" id="PIRSR000350-4"/>
    </source>
</evidence>
<dbReference type="SUPFAM" id="SSF55424">
    <property type="entry name" value="FAD/NAD-linked reductases, dimerisation (C-terminal) domain"/>
    <property type="match status" value="1"/>
</dbReference>
<accession>A0A291LZY5</accession>
<feature type="binding site" evidence="5">
    <location>
        <position position="309"/>
    </location>
    <ligand>
        <name>FAD</name>
        <dbReference type="ChEBI" id="CHEBI:57692"/>
    </ligand>
</feature>
<keyword evidence="2" id="KW-0285">Flavoprotein</keyword>
<dbReference type="InterPro" id="IPR023753">
    <property type="entry name" value="FAD/NAD-binding_dom"/>
</dbReference>
<dbReference type="KEGG" id="cmag:CBW24_09230"/>
<dbReference type="PANTHER" id="PTHR43014:SF4">
    <property type="entry name" value="PYRIDINE NUCLEOTIDE-DISULFIDE OXIDOREDUCTASE RCLA-RELATED"/>
    <property type="match status" value="1"/>
</dbReference>
<dbReference type="PANTHER" id="PTHR43014">
    <property type="entry name" value="MERCURIC REDUCTASE"/>
    <property type="match status" value="1"/>
</dbReference>
<dbReference type="SUPFAM" id="SSF51905">
    <property type="entry name" value="FAD/NAD(P)-binding domain"/>
    <property type="match status" value="1"/>
</dbReference>
<dbReference type="PRINTS" id="PR00368">
    <property type="entry name" value="FADPNR"/>
</dbReference>
<feature type="disulfide bond" description="Redox-active" evidence="6">
    <location>
        <begin position="48"/>
        <end position="53"/>
    </location>
</feature>
<keyword evidence="10" id="KW-1185">Reference proteome</keyword>
<dbReference type="InterPro" id="IPR001100">
    <property type="entry name" value="Pyr_nuc-diS_OxRdtase"/>
</dbReference>
<evidence type="ECO:0000256" key="3">
    <source>
        <dbReference type="ARBA" id="ARBA00022827"/>
    </source>
</evidence>
<dbReference type="GO" id="GO:0050660">
    <property type="term" value="F:flavin adenine dinucleotide binding"/>
    <property type="evidence" value="ECO:0007669"/>
    <property type="project" value="TreeGrafter"/>
</dbReference>
<evidence type="ECO:0000313" key="9">
    <source>
        <dbReference type="EMBL" id="ATI42177.1"/>
    </source>
</evidence>
<evidence type="ECO:0000259" key="7">
    <source>
        <dbReference type="Pfam" id="PF02852"/>
    </source>
</evidence>
<name>A0A291LZY5_9RHOB</name>
<dbReference type="GO" id="GO:0003955">
    <property type="term" value="F:NAD(P)H dehydrogenase (quinone) activity"/>
    <property type="evidence" value="ECO:0007669"/>
    <property type="project" value="TreeGrafter"/>
</dbReference>
<comment type="cofactor">
    <cofactor evidence="5">
        <name>FAD</name>
        <dbReference type="ChEBI" id="CHEBI:57692"/>
    </cofactor>
    <text evidence="5">Binds 1 FAD per subunit.</text>
</comment>
<feature type="domain" description="Pyridine nucleotide-disulphide oxidoreductase dimerisation" evidence="7">
    <location>
        <begin position="348"/>
        <end position="450"/>
    </location>
</feature>
<feature type="binding site" evidence="5">
    <location>
        <position position="57"/>
    </location>
    <ligand>
        <name>FAD</name>
        <dbReference type="ChEBI" id="CHEBI:57692"/>
    </ligand>
</feature>
<dbReference type="Pfam" id="PF07992">
    <property type="entry name" value="Pyr_redox_2"/>
    <property type="match status" value="1"/>
</dbReference>
<dbReference type="InterPro" id="IPR036188">
    <property type="entry name" value="FAD/NAD-bd_sf"/>
</dbReference>
<dbReference type="InterPro" id="IPR016156">
    <property type="entry name" value="FAD/NAD-linked_Rdtase_dimer_sf"/>
</dbReference>
<comment type="similarity">
    <text evidence="1">Belongs to the class-I pyridine nucleotide-disulfide oxidoreductase family.</text>
</comment>
<organism evidence="9 10">
    <name type="scientific">Pacificitalea manganoxidans</name>
    <dbReference type="NCBI Taxonomy" id="1411902"/>
    <lineage>
        <taxon>Bacteria</taxon>
        <taxon>Pseudomonadati</taxon>
        <taxon>Pseudomonadota</taxon>
        <taxon>Alphaproteobacteria</taxon>
        <taxon>Rhodobacterales</taxon>
        <taxon>Paracoccaceae</taxon>
        <taxon>Pacificitalea</taxon>
    </lineage>
</organism>
<dbReference type="Gene3D" id="3.30.390.30">
    <property type="match status" value="1"/>
</dbReference>
<feature type="active site" description="Proton acceptor" evidence="4">
    <location>
        <position position="440"/>
    </location>
</feature>
<evidence type="ECO:0000256" key="1">
    <source>
        <dbReference type="ARBA" id="ARBA00007532"/>
    </source>
</evidence>
<feature type="binding site" evidence="5">
    <location>
        <begin position="145"/>
        <end position="147"/>
    </location>
    <ligand>
        <name>FAD</name>
        <dbReference type="ChEBI" id="CHEBI:57692"/>
    </ligand>
</feature>
<sequence>MPHPDPQPLSCDVAIIGAGTAGMAALRKLKDTGLSLRIIDPEFRGTTCATTGCMPSKLLIAAAEAAHAVRHAAVFGVHAAPRIDGVAVMKRVRDMRDRFASGTQETLLDLSERLRLKSRARFTGPTQLELDDGRRLEAERIIIATGSDPMLPDAYKPLADLCLTNETVFDLPDLPTRLAVIGAGPIGVELAQAFARLGVEVALFDSGSTVAGLTDPAVSTALADALRDEFALHLDTTPTPRRVGDQIELTWGKSERAQFDRVLVATGRPPNLTALNLEAAGLALDDHGTPLFDPRTMQCGDAPIFMAGDANAARPLLHEAGSEGAIAGANAASWPDLAQAARMVPMAITFTRPSAATVGEVIPPGRADTVTGSADYSDQGRAKTEARAAGLVRLYADRQDGRIRGASLAAPEGEHLAHLLAWAISEGMTASRMLDLPFYHPTVEEGLKSALREICQATSSPITWSRDDGAPAGE</sequence>
<dbReference type="AlphaFoldDB" id="A0A291LZY5"/>
<dbReference type="PIRSF" id="PIRSF000350">
    <property type="entry name" value="Mercury_reductase_MerA"/>
    <property type="match status" value="1"/>
</dbReference>
<feature type="domain" description="FAD/NAD(P)-binding" evidence="8">
    <location>
        <begin position="12"/>
        <end position="324"/>
    </location>
</feature>
<evidence type="ECO:0000256" key="2">
    <source>
        <dbReference type="ARBA" id="ARBA00022630"/>
    </source>
</evidence>
<dbReference type="OrthoDB" id="9776382at2"/>
<feature type="binding site" evidence="5">
    <location>
        <begin position="182"/>
        <end position="189"/>
    </location>
    <ligand>
        <name>NAD(+)</name>
        <dbReference type="ChEBI" id="CHEBI:57540"/>
    </ligand>
</feature>
<dbReference type="Proteomes" id="UP000219050">
    <property type="component" value="Chromosome"/>
</dbReference>
<keyword evidence="5" id="KW-0547">Nucleotide-binding</keyword>
<gene>
    <name evidence="9" type="ORF">CBW24_09230</name>
</gene>
<evidence type="ECO:0000256" key="5">
    <source>
        <dbReference type="PIRSR" id="PIRSR000350-3"/>
    </source>
</evidence>
<dbReference type="EMBL" id="CP021404">
    <property type="protein sequence ID" value="ATI42177.1"/>
    <property type="molecule type" value="Genomic_DNA"/>
</dbReference>
<protein>
    <submittedName>
        <fullName evidence="9">Dihydrolipoyl dehydrogenase</fullName>
    </submittedName>
</protein>
<dbReference type="NCBIfam" id="NF004939">
    <property type="entry name" value="PRK06292.1-1"/>
    <property type="match status" value="1"/>
</dbReference>
<dbReference type="InterPro" id="IPR004099">
    <property type="entry name" value="Pyr_nucl-diS_OxRdtase_dimer"/>
</dbReference>
<dbReference type="RefSeq" id="WP_097373418.1">
    <property type="nucleotide sequence ID" value="NZ_CP021404.1"/>
</dbReference>
<keyword evidence="5" id="KW-0520">NAD</keyword>